<accession>A0A919PFE1</accession>
<dbReference type="RefSeq" id="WP_203844462.1">
    <property type="nucleotide sequence ID" value="NZ_BAAAVW010000002.1"/>
</dbReference>
<dbReference type="GO" id="GO:0004497">
    <property type="term" value="F:monooxygenase activity"/>
    <property type="evidence" value="ECO:0007669"/>
    <property type="project" value="UniProtKB-KW"/>
</dbReference>
<keyword evidence="2 4" id="KW-0503">Monooxygenase</keyword>
<dbReference type="Pfam" id="PF00296">
    <property type="entry name" value="Bac_luciferase"/>
    <property type="match status" value="1"/>
</dbReference>
<dbReference type="GO" id="GO:0016705">
    <property type="term" value="F:oxidoreductase activity, acting on paired donors, with incorporation or reduction of molecular oxygen"/>
    <property type="evidence" value="ECO:0007669"/>
    <property type="project" value="InterPro"/>
</dbReference>
<dbReference type="InterPro" id="IPR050766">
    <property type="entry name" value="Bact_Lucif_Oxidored"/>
</dbReference>
<dbReference type="SUPFAM" id="SSF51679">
    <property type="entry name" value="Bacterial luciferase-like"/>
    <property type="match status" value="1"/>
</dbReference>
<name>A0A919PFE1_9ACTN</name>
<keyword evidence="5" id="KW-1185">Reference proteome</keyword>
<dbReference type="AlphaFoldDB" id="A0A919PFE1"/>
<dbReference type="InterPro" id="IPR036661">
    <property type="entry name" value="Luciferase-like_sf"/>
</dbReference>
<dbReference type="Gene3D" id="3.20.20.30">
    <property type="entry name" value="Luciferase-like domain"/>
    <property type="match status" value="1"/>
</dbReference>
<evidence type="ECO:0000259" key="3">
    <source>
        <dbReference type="Pfam" id="PF00296"/>
    </source>
</evidence>
<proteinExistence type="predicted"/>
<dbReference type="GO" id="GO:0005829">
    <property type="term" value="C:cytosol"/>
    <property type="evidence" value="ECO:0007669"/>
    <property type="project" value="TreeGrafter"/>
</dbReference>
<comment type="caution">
    <text evidence="4">The sequence shown here is derived from an EMBL/GenBank/DDBJ whole genome shotgun (WGS) entry which is preliminary data.</text>
</comment>
<evidence type="ECO:0000256" key="1">
    <source>
        <dbReference type="ARBA" id="ARBA00023002"/>
    </source>
</evidence>
<sequence length="450" mass="50602">MNRLEFYMFHLMPYPFIPPGEDLESTWVTLPNTHFDARTAHKLYLEYMDQLVSCERLGYDGIIVNEHHQNAFGTIAAPNVWAAYLAARTSRIRIGIVGNALPLHLNPLRVAEEIAMVDIISGGRIISGHVRGMGAEYHSSGQNPTVSKARFWEAHDLILKAWTSDGPFTWQGEHYDIEHANIWPKPLQRPHPPIWLPGTGSADTIDEAARRRIPYMQTTTSNHVTKKSFETYRRVCEEKYGYEAAPTQLARVVPTYVAETDAQARREFMPHVMWFFRTGLRIPMHHLMPPGYNTAESFLRGMKGRMAAGVKDFWNLSYDELIDLGYIIVGSPQTVAEKYAEQQEQYGLGAMISAGGHLGSMPHWMVMKNMQIMAEEVMPHFREQGRPVWADTRPAGATTVSEHAATVGRPPIEPVLRLDNGKDLPARTGHIPEVLAETLGQALGPSLGQD</sequence>
<dbReference type="InterPro" id="IPR011251">
    <property type="entry name" value="Luciferase-like_dom"/>
</dbReference>
<dbReference type="PANTHER" id="PTHR30137:SF8">
    <property type="entry name" value="BLR5498 PROTEIN"/>
    <property type="match status" value="1"/>
</dbReference>
<reference evidence="4" key="1">
    <citation type="submission" date="2021-01" db="EMBL/GenBank/DDBJ databases">
        <title>Whole genome shotgun sequence of Dactylosporangium siamense NBRC 106093.</title>
        <authorList>
            <person name="Komaki H."/>
            <person name="Tamura T."/>
        </authorList>
    </citation>
    <scope>NUCLEOTIDE SEQUENCE</scope>
    <source>
        <strain evidence="4">NBRC 106093</strain>
    </source>
</reference>
<keyword evidence="1" id="KW-0560">Oxidoreductase</keyword>
<dbReference type="EMBL" id="BONQ01000015">
    <property type="protein sequence ID" value="GIG42574.1"/>
    <property type="molecule type" value="Genomic_DNA"/>
</dbReference>
<feature type="domain" description="Luciferase-like" evidence="3">
    <location>
        <begin position="44"/>
        <end position="344"/>
    </location>
</feature>
<gene>
    <name evidence="4" type="ORF">Dsi01nite_006150</name>
</gene>
<evidence type="ECO:0000256" key="2">
    <source>
        <dbReference type="ARBA" id="ARBA00023033"/>
    </source>
</evidence>
<protein>
    <submittedName>
        <fullName evidence="4">Monooxygenase</fullName>
    </submittedName>
</protein>
<organism evidence="4 5">
    <name type="scientific">Dactylosporangium siamense</name>
    <dbReference type="NCBI Taxonomy" id="685454"/>
    <lineage>
        <taxon>Bacteria</taxon>
        <taxon>Bacillati</taxon>
        <taxon>Actinomycetota</taxon>
        <taxon>Actinomycetes</taxon>
        <taxon>Micromonosporales</taxon>
        <taxon>Micromonosporaceae</taxon>
        <taxon>Dactylosporangium</taxon>
    </lineage>
</organism>
<dbReference type="PANTHER" id="PTHR30137">
    <property type="entry name" value="LUCIFERASE-LIKE MONOOXYGENASE"/>
    <property type="match status" value="1"/>
</dbReference>
<evidence type="ECO:0000313" key="5">
    <source>
        <dbReference type="Proteomes" id="UP000660611"/>
    </source>
</evidence>
<evidence type="ECO:0000313" key="4">
    <source>
        <dbReference type="EMBL" id="GIG42574.1"/>
    </source>
</evidence>
<dbReference type="Proteomes" id="UP000660611">
    <property type="component" value="Unassembled WGS sequence"/>
</dbReference>